<dbReference type="EC" id="3.6.4.13" evidence="7"/>
<evidence type="ECO:0000256" key="4">
    <source>
        <dbReference type="ARBA" id="ARBA00022840"/>
    </source>
</evidence>
<dbReference type="InterPro" id="IPR001650">
    <property type="entry name" value="Helicase_C-like"/>
</dbReference>
<keyword evidence="1 6" id="KW-0547">Nucleotide-binding</keyword>
<accession>A0A0C3B8Z7</accession>
<comment type="similarity">
    <text evidence="6">Belongs to the DEAD box helicase family.</text>
</comment>
<dbReference type="Proteomes" id="UP000054097">
    <property type="component" value="Unassembled WGS sequence"/>
</dbReference>
<dbReference type="InterPro" id="IPR000629">
    <property type="entry name" value="RNA-helicase_DEAD-box_CS"/>
</dbReference>
<keyword evidence="2 6" id="KW-0378">Hydrolase</keyword>
<dbReference type="InterPro" id="IPR011545">
    <property type="entry name" value="DEAD/DEAH_box_helicase_dom"/>
</dbReference>
<dbReference type="HOGENOM" id="CLU_003041_15_3_1"/>
<evidence type="ECO:0000256" key="3">
    <source>
        <dbReference type="ARBA" id="ARBA00022806"/>
    </source>
</evidence>
<proteinExistence type="inferred from homology"/>
<feature type="domain" description="Helicase C-terminal" evidence="9">
    <location>
        <begin position="267"/>
        <end position="444"/>
    </location>
</feature>
<dbReference type="PROSITE" id="PS00039">
    <property type="entry name" value="DEAD_ATP_HELICASE"/>
    <property type="match status" value="1"/>
</dbReference>
<evidence type="ECO:0000256" key="6">
    <source>
        <dbReference type="RuleBase" id="RU000492"/>
    </source>
</evidence>
<keyword evidence="3 6" id="KW-0347">Helicase</keyword>
<dbReference type="Gene3D" id="3.40.50.300">
    <property type="entry name" value="P-loop containing nucleotide triphosphate hydrolases"/>
    <property type="match status" value="2"/>
</dbReference>
<organism evidence="10 11">
    <name type="scientific">Serendipita vermifera MAFF 305830</name>
    <dbReference type="NCBI Taxonomy" id="933852"/>
    <lineage>
        <taxon>Eukaryota</taxon>
        <taxon>Fungi</taxon>
        <taxon>Dikarya</taxon>
        <taxon>Basidiomycota</taxon>
        <taxon>Agaricomycotina</taxon>
        <taxon>Agaricomycetes</taxon>
        <taxon>Sebacinales</taxon>
        <taxon>Serendipitaceae</taxon>
        <taxon>Serendipita</taxon>
    </lineage>
</organism>
<dbReference type="CDD" id="cd18787">
    <property type="entry name" value="SF2_C_DEAD"/>
    <property type="match status" value="1"/>
</dbReference>
<keyword evidence="5 7" id="KW-0694">RNA-binding</keyword>
<gene>
    <name evidence="10" type="ORF">M408DRAFT_60981</name>
</gene>
<protein>
    <recommendedName>
        <fullName evidence="7">ATP-dependent RNA helicase</fullName>
        <ecNumber evidence="7">3.6.4.13</ecNumber>
    </recommendedName>
</protein>
<comment type="domain">
    <text evidence="7">The Q motif is unique to and characteristic of the DEAD box family of RNA helicases and controls ATP binding and hydrolysis.</text>
</comment>
<feature type="non-terminal residue" evidence="10">
    <location>
        <position position="1"/>
    </location>
</feature>
<dbReference type="GO" id="GO:0005524">
    <property type="term" value="F:ATP binding"/>
    <property type="evidence" value="ECO:0007669"/>
    <property type="project" value="UniProtKB-UniRule"/>
</dbReference>
<comment type="catalytic activity">
    <reaction evidence="7">
        <text>ATP + H2O = ADP + phosphate + H(+)</text>
        <dbReference type="Rhea" id="RHEA:13065"/>
        <dbReference type="ChEBI" id="CHEBI:15377"/>
        <dbReference type="ChEBI" id="CHEBI:15378"/>
        <dbReference type="ChEBI" id="CHEBI:30616"/>
        <dbReference type="ChEBI" id="CHEBI:43474"/>
        <dbReference type="ChEBI" id="CHEBI:456216"/>
        <dbReference type="EC" id="3.6.4.13"/>
    </reaction>
</comment>
<dbReference type="GO" id="GO:0003724">
    <property type="term" value="F:RNA helicase activity"/>
    <property type="evidence" value="ECO:0007669"/>
    <property type="project" value="UniProtKB-EC"/>
</dbReference>
<dbReference type="OrthoDB" id="3370at2759"/>
<dbReference type="STRING" id="933852.A0A0C3B8Z7"/>
<dbReference type="SMART" id="SM00487">
    <property type="entry name" value="DEXDc"/>
    <property type="match status" value="1"/>
</dbReference>
<dbReference type="InterPro" id="IPR027417">
    <property type="entry name" value="P-loop_NTPase"/>
</dbReference>
<dbReference type="AlphaFoldDB" id="A0A0C3B8Z7"/>
<reference evidence="10 11" key="1">
    <citation type="submission" date="2014-04" db="EMBL/GenBank/DDBJ databases">
        <authorList>
            <consortium name="DOE Joint Genome Institute"/>
            <person name="Kuo A."/>
            <person name="Zuccaro A."/>
            <person name="Kohler A."/>
            <person name="Nagy L.G."/>
            <person name="Floudas D."/>
            <person name="Copeland A."/>
            <person name="Barry K.W."/>
            <person name="Cichocki N."/>
            <person name="Veneault-Fourrey C."/>
            <person name="LaButti K."/>
            <person name="Lindquist E.A."/>
            <person name="Lipzen A."/>
            <person name="Lundell T."/>
            <person name="Morin E."/>
            <person name="Murat C."/>
            <person name="Sun H."/>
            <person name="Tunlid A."/>
            <person name="Henrissat B."/>
            <person name="Grigoriev I.V."/>
            <person name="Hibbett D.S."/>
            <person name="Martin F."/>
            <person name="Nordberg H.P."/>
            <person name="Cantor M.N."/>
            <person name="Hua S.X."/>
        </authorList>
    </citation>
    <scope>NUCLEOTIDE SEQUENCE [LARGE SCALE GENOMIC DNA]</scope>
    <source>
        <strain evidence="10 11">MAFF 305830</strain>
    </source>
</reference>
<dbReference type="Pfam" id="PF00271">
    <property type="entry name" value="Helicase_C"/>
    <property type="match status" value="1"/>
</dbReference>
<dbReference type="PROSITE" id="PS51194">
    <property type="entry name" value="HELICASE_CTER"/>
    <property type="match status" value="1"/>
</dbReference>
<dbReference type="SMART" id="SM00490">
    <property type="entry name" value="HELICc"/>
    <property type="match status" value="1"/>
</dbReference>
<dbReference type="PROSITE" id="PS51192">
    <property type="entry name" value="HELICASE_ATP_BIND_1"/>
    <property type="match status" value="1"/>
</dbReference>
<reference evidence="11" key="2">
    <citation type="submission" date="2015-01" db="EMBL/GenBank/DDBJ databases">
        <title>Evolutionary Origins and Diversification of the Mycorrhizal Mutualists.</title>
        <authorList>
            <consortium name="DOE Joint Genome Institute"/>
            <consortium name="Mycorrhizal Genomics Consortium"/>
            <person name="Kohler A."/>
            <person name="Kuo A."/>
            <person name="Nagy L.G."/>
            <person name="Floudas D."/>
            <person name="Copeland A."/>
            <person name="Barry K.W."/>
            <person name="Cichocki N."/>
            <person name="Veneault-Fourrey C."/>
            <person name="LaButti K."/>
            <person name="Lindquist E.A."/>
            <person name="Lipzen A."/>
            <person name="Lundell T."/>
            <person name="Morin E."/>
            <person name="Murat C."/>
            <person name="Riley R."/>
            <person name="Ohm R."/>
            <person name="Sun H."/>
            <person name="Tunlid A."/>
            <person name="Henrissat B."/>
            <person name="Grigoriev I.V."/>
            <person name="Hibbett D.S."/>
            <person name="Martin F."/>
        </authorList>
    </citation>
    <scope>NUCLEOTIDE SEQUENCE [LARGE SCALE GENOMIC DNA]</scope>
    <source>
        <strain evidence="11">MAFF 305830</strain>
    </source>
</reference>
<sequence>LYQPYNPPRDVCASAPTGSGKTLAYVIPIVEILAKRVVTRLRALIIVPTRDLVQQVRETFEACSKGTKLQIASATGQQSFAHEQIQLTGNTTERLDGGSSRVDILICTPGRLIDHITGTPNFTLQHLRFLVIDEADRLLGQSFQDWLRQVLRAIQPQTADRTSISETIGNETGPTIYFPTPDAVAPAWLTSGFPRIKTDIDEPTHSSCQKLLFSATLTRDPAKIAQLDLRNPKYYIVRTRAIEDQEDGMDIDPDVTIHDETFDTPATLREWMYACESSQKPLLLFHLIHKSNIANALVFTKSAESTSRLMRLLHYFEAARVANVSSQGSQRKPLKAEAFSSDLTPSQRRAVLDSFKSQQVDLLICSDLVSRGMDISHVSHVINYDVPVDIRKYVHRVGRTARAGREGDAWSLVEEQEMHHFKAMMKEANHKKIKKLKVKSEDLKEFEQYYQVR</sequence>
<dbReference type="GO" id="GO:0016787">
    <property type="term" value="F:hydrolase activity"/>
    <property type="evidence" value="ECO:0007669"/>
    <property type="project" value="UniProtKB-KW"/>
</dbReference>
<dbReference type="Pfam" id="PF00270">
    <property type="entry name" value="DEAD"/>
    <property type="match status" value="1"/>
</dbReference>
<evidence type="ECO:0000256" key="5">
    <source>
        <dbReference type="ARBA" id="ARBA00022884"/>
    </source>
</evidence>
<keyword evidence="11" id="KW-1185">Reference proteome</keyword>
<evidence type="ECO:0000313" key="11">
    <source>
        <dbReference type="Proteomes" id="UP000054097"/>
    </source>
</evidence>
<evidence type="ECO:0000259" key="9">
    <source>
        <dbReference type="PROSITE" id="PS51194"/>
    </source>
</evidence>
<dbReference type="EMBL" id="KN824278">
    <property type="protein sequence ID" value="KIM33285.1"/>
    <property type="molecule type" value="Genomic_DNA"/>
</dbReference>
<evidence type="ECO:0000256" key="2">
    <source>
        <dbReference type="ARBA" id="ARBA00022801"/>
    </source>
</evidence>
<dbReference type="SUPFAM" id="SSF52540">
    <property type="entry name" value="P-loop containing nucleoside triphosphate hydrolases"/>
    <property type="match status" value="1"/>
</dbReference>
<evidence type="ECO:0000256" key="7">
    <source>
        <dbReference type="RuleBase" id="RU365068"/>
    </source>
</evidence>
<name>A0A0C3B8Z7_SERVB</name>
<dbReference type="PANTHER" id="PTHR24031">
    <property type="entry name" value="RNA HELICASE"/>
    <property type="match status" value="1"/>
</dbReference>
<keyword evidence="4 6" id="KW-0067">ATP-binding</keyword>
<dbReference type="CDD" id="cd17956">
    <property type="entry name" value="DEADc_DDX51"/>
    <property type="match status" value="1"/>
</dbReference>
<comment type="function">
    <text evidence="7">RNA helicase.</text>
</comment>
<dbReference type="GO" id="GO:0003723">
    <property type="term" value="F:RNA binding"/>
    <property type="evidence" value="ECO:0007669"/>
    <property type="project" value="UniProtKB-UniRule"/>
</dbReference>
<feature type="domain" description="Helicase ATP-binding" evidence="8">
    <location>
        <begin position="2"/>
        <end position="235"/>
    </location>
</feature>
<dbReference type="InterPro" id="IPR014001">
    <property type="entry name" value="Helicase_ATP-bd"/>
</dbReference>
<evidence type="ECO:0000259" key="8">
    <source>
        <dbReference type="PROSITE" id="PS51192"/>
    </source>
</evidence>
<evidence type="ECO:0000256" key="1">
    <source>
        <dbReference type="ARBA" id="ARBA00022741"/>
    </source>
</evidence>
<evidence type="ECO:0000313" key="10">
    <source>
        <dbReference type="EMBL" id="KIM33285.1"/>
    </source>
</evidence>